<evidence type="ECO:0000313" key="3">
    <source>
        <dbReference type="Proteomes" id="UP000822688"/>
    </source>
</evidence>
<evidence type="ECO:0000313" key="2">
    <source>
        <dbReference type="EMBL" id="KAG0569491.1"/>
    </source>
</evidence>
<accession>A0A8T0HCI8</accession>
<keyword evidence="3" id="KW-1185">Reference proteome</keyword>
<proteinExistence type="predicted"/>
<evidence type="ECO:0000256" key="1">
    <source>
        <dbReference type="SAM" id="MobiDB-lite"/>
    </source>
</evidence>
<organism evidence="2 3">
    <name type="scientific">Ceratodon purpureus</name>
    <name type="common">Fire moss</name>
    <name type="synonym">Dicranum purpureum</name>
    <dbReference type="NCBI Taxonomy" id="3225"/>
    <lineage>
        <taxon>Eukaryota</taxon>
        <taxon>Viridiplantae</taxon>
        <taxon>Streptophyta</taxon>
        <taxon>Embryophyta</taxon>
        <taxon>Bryophyta</taxon>
        <taxon>Bryophytina</taxon>
        <taxon>Bryopsida</taxon>
        <taxon>Dicranidae</taxon>
        <taxon>Pseudoditrichales</taxon>
        <taxon>Ditrichaceae</taxon>
        <taxon>Ceratodon</taxon>
    </lineage>
</organism>
<dbReference type="EMBL" id="CM026427">
    <property type="protein sequence ID" value="KAG0569491.1"/>
    <property type="molecule type" value="Genomic_DNA"/>
</dbReference>
<gene>
    <name evidence="2" type="ORF">KC19_6G094300</name>
</gene>
<protein>
    <submittedName>
        <fullName evidence="2">Uncharacterized protein</fullName>
    </submittedName>
</protein>
<dbReference type="Proteomes" id="UP000822688">
    <property type="component" value="Chromosome 6"/>
</dbReference>
<reference evidence="2 3" key="1">
    <citation type="submission" date="2020-06" db="EMBL/GenBank/DDBJ databases">
        <title>WGS assembly of Ceratodon purpureus strain R40.</title>
        <authorList>
            <person name="Carey S.B."/>
            <person name="Jenkins J."/>
            <person name="Shu S."/>
            <person name="Lovell J.T."/>
            <person name="Sreedasyam A."/>
            <person name="Maumus F."/>
            <person name="Tiley G.P."/>
            <person name="Fernandez-Pozo N."/>
            <person name="Barry K."/>
            <person name="Chen C."/>
            <person name="Wang M."/>
            <person name="Lipzen A."/>
            <person name="Daum C."/>
            <person name="Saski C.A."/>
            <person name="Payton A.C."/>
            <person name="Mcbreen J.C."/>
            <person name="Conrad R.E."/>
            <person name="Kollar L.M."/>
            <person name="Olsson S."/>
            <person name="Huttunen S."/>
            <person name="Landis J.B."/>
            <person name="Wickett N.J."/>
            <person name="Johnson M.G."/>
            <person name="Rensing S.A."/>
            <person name="Grimwood J."/>
            <person name="Schmutz J."/>
            <person name="Mcdaniel S.F."/>
        </authorList>
    </citation>
    <scope>NUCLEOTIDE SEQUENCE [LARGE SCALE GENOMIC DNA]</scope>
    <source>
        <strain evidence="2 3">R40</strain>
    </source>
</reference>
<comment type="caution">
    <text evidence="2">The sequence shown here is derived from an EMBL/GenBank/DDBJ whole genome shotgun (WGS) entry which is preliminary data.</text>
</comment>
<sequence>MSDSALGGAPEITPPHHNLNREHGPGESEGVSASEPGDGDLGDDSHSYVRALCTHSVLCRRSSPSSFNHCILLMSISQHGTMVSPRYQIGYDAGVIRVCADIGPGYWTEESAIAGRGARV</sequence>
<name>A0A8T0HCI8_CERPU</name>
<feature type="region of interest" description="Disordered" evidence="1">
    <location>
        <begin position="1"/>
        <end position="45"/>
    </location>
</feature>
<dbReference type="AlphaFoldDB" id="A0A8T0HCI8"/>